<feature type="non-terminal residue" evidence="10">
    <location>
        <position position="1"/>
    </location>
</feature>
<dbReference type="NCBIfam" id="TIGR00505">
    <property type="entry name" value="ribA"/>
    <property type="match status" value="1"/>
</dbReference>
<comment type="caution">
    <text evidence="10">The sequence shown here is derived from an EMBL/GenBank/DDBJ whole genome shotgun (WGS) entry which is preliminary data.</text>
</comment>
<dbReference type="PANTHER" id="PTHR21327:SF29">
    <property type="entry name" value="GTP CYCLOHYDROLASE-2"/>
    <property type="match status" value="1"/>
</dbReference>
<feature type="domain" description="GTP cyclohydrolase II" evidence="9">
    <location>
        <begin position="21"/>
        <end position="219"/>
    </location>
</feature>
<dbReference type="InterPro" id="IPR032677">
    <property type="entry name" value="GTP_cyclohydro_II"/>
</dbReference>
<dbReference type="InterPro" id="IPR036144">
    <property type="entry name" value="RibA-like_sf"/>
</dbReference>
<dbReference type="GO" id="GO:0009231">
    <property type="term" value="P:riboflavin biosynthetic process"/>
    <property type="evidence" value="ECO:0007669"/>
    <property type="project" value="UniProtKB-KW"/>
</dbReference>
<evidence type="ECO:0000256" key="5">
    <source>
        <dbReference type="ARBA" id="ARBA00022741"/>
    </source>
</evidence>
<dbReference type="CDD" id="cd00641">
    <property type="entry name" value="GTP_cyclohydro2"/>
    <property type="match status" value="1"/>
</dbReference>
<dbReference type="AlphaFoldDB" id="A0A1Y2F0Q1"/>
<dbReference type="PANTHER" id="PTHR21327">
    <property type="entry name" value="GTP CYCLOHYDROLASE II-RELATED"/>
    <property type="match status" value="1"/>
</dbReference>
<dbReference type="GO" id="GO:0005525">
    <property type="term" value="F:GTP binding"/>
    <property type="evidence" value="ECO:0007669"/>
    <property type="project" value="UniProtKB-KW"/>
</dbReference>
<evidence type="ECO:0000256" key="6">
    <source>
        <dbReference type="ARBA" id="ARBA00022801"/>
    </source>
</evidence>
<dbReference type="GeneID" id="63783941"/>
<comment type="pathway">
    <text evidence="1">Cofactor biosynthesis; riboflavin biosynthesis.</text>
</comment>
<keyword evidence="5" id="KW-0547">Nucleotide-binding</keyword>
<dbReference type="OMA" id="RLPNVEC"/>
<sequence length="257" mass="28688">KPLPKVVCNVRGRIPMVAGYEAFLHGYANDQDSKEHLAIVFGDHIHSKSLFKARPNETEMDRLARGAFEGQLWPGRTTSRLTDEQRAQLPEKIPPRDPPLARIHSECYTGETIGSARCDCGDQLNDAASLIAASGNGVIVYLRQEGRGIGLFEKMKAYNLQDLGNDTMEANLMLHHPADARDYGIATSILLDLGCTELDLLTNNPLKITAVEGPNKEVKVRRRIEMQPRTWQGKEGVHGEEFDKYISTKRDKMGHLL</sequence>
<accession>A0A1Y2F0Q1</accession>
<proteinExistence type="inferred from homology"/>
<dbReference type="GO" id="GO:0003935">
    <property type="term" value="F:GTP cyclohydrolase II activity"/>
    <property type="evidence" value="ECO:0007669"/>
    <property type="project" value="UniProtKB-EC"/>
</dbReference>
<dbReference type="EC" id="3.5.4.25" evidence="3"/>
<dbReference type="STRING" id="56484.A0A1Y2F0Q1"/>
<keyword evidence="7" id="KW-0342">GTP-binding</keyword>
<evidence type="ECO:0000256" key="1">
    <source>
        <dbReference type="ARBA" id="ARBA00005104"/>
    </source>
</evidence>
<protein>
    <recommendedName>
        <fullName evidence="3">GTP cyclohydrolase II</fullName>
        <ecNumber evidence="3">3.5.4.25</ecNumber>
    </recommendedName>
</protein>
<evidence type="ECO:0000256" key="8">
    <source>
        <dbReference type="ARBA" id="ARBA00049295"/>
    </source>
</evidence>
<comment type="catalytic activity">
    <reaction evidence="8">
        <text>GTP + 4 H2O = 2,5-diamino-6-hydroxy-4-(5-phosphoribosylamino)-pyrimidine + formate + 2 phosphate + 3 H(+)</text>
        <dbReference type="Rhea" id="RHEA:23704"/>
        <dbReference type="ChEBI" id="CHEBI:15377"/>
        <dbReference type="ChEBI" id="CHEBI:15378"/>
        <dbReference type="ChEBI" id="CHEBI:15740"/>
        <dbReference type="ChEBI" id="CHEBI:37565"/>
        <dbReference type="ChEBI" id="CHEBI:43474"/>
        <dbReference type="ChEBI" id="CHEBI:58614"/>
        <dbReference type="EC" id="3.5.4.25"/>
    </reaction>
</comment>
<dbReference type="OrthoDB" id="5569761at2759"/>
<keyword evidence="6 10" id="KW-0378">Hydrolase</keyword>
<keyword evidence="4" id="KW-0686">Riboflavin biosynthesis</keyword>
<evidence type="ECO:0000313" key="10">
    <source>
        <dbReference type="EMBL" id="ORY77423.1"/>
    </source>
</evidence>
<feature type="non-terminal residue" evidence="10">
    <location>
        <position position="257"/>
    </location>
</feature>
<evidence type="ECO:0000259" key="9">
    <source>
        <dbReference type="Pfam" id="PF00925"/>
    </source>
</evidence>
<evidence type="ECO:0000256" key="7">
    <source>
        <dbReference type="ARBA" id="ARBA00023134"/>
    </source>
</evidence>
<dbReference type="InterPro" id="IPR000926">
    <property type="entry name" value="RibA"/>
</dbReference>
<evidence type="ECO:0000256" key="4">
    <source>
        <dbReference type="ARBA" id="ARBA00022619"/>
    </source>
</evidence>
<evidence type="ECO:0000256" key="2">
    <source>
        <dbReference type="ARBA" id="ARBA00008131"/>
    </source>
</evidence>
<dbReference type="RefSeq" id="XP_040723044.1">
    <property type="nucleotide sequence ID" value="XM_040867342.1"/>
</dbReference>
<gene>
    <name evidence="10" type="ORF">BCR37DRAFT_339822</name>
</gene>
<reference evidence="10 11" key="1">
    <citation type="submission" date="2016-07" db="EMBL/GenBank/DDBJ databases">
        <title>Pervasive Adenine N6-methylation of Active Genes in Fungi.</title>
        <authorList>
            <consortium name="DOE Joint Genome Institute"/>
            <person name="Mondo S.J."/>
            <person name="Dannebaum R.O."/>
            <person name="Kuo R.C."/>
            <person name="Labutti K."/>
            <person name="Haridas S."/>
            <person name="Kuo A."/>
            <person name="Salamov A."/>
            <person name="Ahrendt S.R."/>
            <person name="Lipzen A."/>
            <person name="Sullivan W."/>
            <person name="Andreopoulos W.B."/>
            <person name="Clum A."/>
            <person name="Lindquist E."/>
            <person name="Daum C."/>
            <person name="Ramamoorthy G.K."/>
            <person name="Gryganskyi A."/>
            <person name="Culley D."/>
            <person name="Magnuson J.K."/>
            <person name="James T.Y."/>
            <person name="O'Malley M.A."/>
            <person name="Stajich J.E."/>
            <person name="Spatafora J.W."/>
            <person name="Visel A."/>
            <person name="Grigoriev I.V."/>
        </authorList>
    </citation>
    <scope>NUCLEOTIDE SEQUENCE [LARGE SCALE GENOMIC DNA]</scope>
    <source>
        <strain evidence="10 11">12-1054</strain>
    </source>
</reference>
<dbReference type="NCBIfam" id="NF001591">
    <property type="entry name" value="PRK00393.1"/>
    <property type="match status" value="1"/>
</dbReference>
<dbReference type="Proteomes" id="UP000193685">
    <property type="component" value="Unassembled WGS sequence"/>
</dbReference>
<comment type="similarity">
    <text evidence="2">Belongs to the GTP cyclohydrolase II family.</text>
</comment>
<name>A0A1Y2F0Q1_PROLT</name>
<dbReference type="SUPFAM" id="SSF142695">
    <property type="entry name" value="RibA-like"/>
    <property type="match status" value="1"/>
</dbReference>
<dbReference type="Gene3D" id="3.40.50.10990">
    <property type="entry name" value="GTP cyclohydrolase II"/>
    <property type="match status" value="1"/>
</dbReference>
<dbReference type="EMBL" id="MCFI01000020">
    <property type="protein sequence ID" value="ORY77423.1"/>
    <property type="molecule type" value="Genomic_DNA"/>
</dbReference>
<evidence type="ECO:0000313" key="11">
    <source>
        <dbReference type="Proteomes" id="UP000193685"/>
    </source>
</evidence>
<keyword evidence="11" id="KW-1185">Reference proteome</keyword>
<evidence type="ECO:0000256" key="3">
    <source>
        <dbReference type="ARBA" id="ARBA00012762"/>
    </source>
</evidence>
<dbReference type="Pfam" id="PF00925">
    <property type="entry name" value="GTP_cyclohydro2"/>
    <property type="match status" value="1"/>
</dbReference>
<organism evidence="10 11">
    <name type="scientific">Protomyces lactucae-debilis</name>
    <dbReference type="NCBI Taxonomy" id="2754530"/>
    <lineage>
        <taxon>Eukaryota</taxon>
        <taxon>Fungi</taxon>
        <taxon>Dikarya</taxon>
        <taxon>Ascomycota</taxon>
        <taxon>Taphrinomycotina</taxon>
        <taxon>Taphrinomycetes</taxon>
        <taxon>Taphrinales</taxon>
        <taxon>Protomycetaceae</taxon>
        <taxon>Protomyces</taxon>
    </lineage>
</organism>